<organism evidence="2 3">
    <name type="scientific">Mycena metata</name>
    <dbReference type="NCBI Taxonomy" id="1033252"/>
    <lineage>
        <taxon>Eukaryota</taxon>
        <taxon>Fungi</taxon>
        <taxon>Dikarya</taxon>
        <taxon>Basidiomycota</taxon>
        <taxon>Agaricomycotina</taxon>
        <taxon>Agaricomycetes</taxon>
        <taxon>Agaricomycetidae</taxon>
        <taxon>Agaricales</taxon>
        <taxon>Marasmiineae</taxon>
        <taxon>Mycenaceae</taxon>
        <taxon>Mycena</taxon>
    </lineage>
</organism>
<feature type="region of interest" description="Disordered" evidence="1">
    <location>
        <begin position="45"/>
        <end position="66"/>
    </location>
</feature>
<accession>A0AAD7NS24</accession>
<sequence length="66" mass="7207">MQQNFHLFSADDDQTPTPTDPDPSSKSKFELSQANFDKDAYVCDPNTADAGSDSSIIYVPTPRPAL</sequence>
<evidence type="ECO:0000313" key="3">
    <source>
        <dbReference type="Proteomes" id="UP001215598"/>
    </source>
</evidence>
<protein>
    <submittedName>
        <fullName evidence="2">Uncharacterized protein</fullName>
    </submittedName>
</protein>
<evidence type="ECO:0000313" key="2">
    <source>
        <dbReference type="EMBL" id="KAJ7772308.1"/>
    </source>
</evidence>
<reference evidence="2" key="1">
    <citation type="submission" date="2023-03" db="EMBL/GenBank/DDBJ databases">
        <title>Massive genome expansion in bonnet fungi (Mycena s.s.) driven by repeated elements and novel gene families across ecological guilds.</title>
        <authorList>
            <consortium name="Lawrence Berkeley National Laboratory"/>
            <person name="Harder C.B."/>
            <person name="Miyauchi S."/>
            <person name="Viragh M."/>
            <person name="Kuo A."/>
            <person name="Thoen E."/>
            <person name="Andreopoulos B."/>
            <person name="Lu D."/>
            <person name="Skrede I."/>
            <person name="Drula E."/>
            <person name="Henrissat B."/>
            <person name="Morin E."/>
            <person name="Kohler A."/>
            <person name="Barry K."/>
            <person name="LaButti K."/>
            <person name="Morin E."/>
            <person name="Salamov A."/>
            <person name="Lipzen A."/>
            <person name="Mereny Z."/>
            <person name="Hegedus B."/>
            <person name="Baldrian P."/>
            <person name="Stursova M."/>
            <person name="Weitz H."/>
            <person name="Taylor A."/>
            <person name="Grigoriev I.V."/>
            <person name="Nagy L.G."/>
            <person name="Martin F."/>
            <person name="Kauserud H."/>
        </authorList>
    </citation>
    <scope>NUCLEOTIDE SEQUENCE</scope>
    <source>
        <strain evidence="2">CBHHK182m</strain>
    </source>
</reference>
<evidence type="ECO:0000256" key="1">
    <source>
        <dbReference type="SAM" id="MobiDB-lite"/>
    </source>
</evidence>
<keyword evidence="3" id="KW-1185">Reference proteome</keyword>
<feature type="region of interest" description="Disordered" evidence="1">
    <location>
        <begin position="1"/>
        <end position="30"/>
    </location>
</feature>
<dbReference type="EMBL" id="JARKIB010000014">
    <property type="protein sequence ID" value="KAJ7772308.1"/>
    <property type="molecule type" value="Genomic_DNA"/>
</dbReference>
<name>A0AAD7NS24_9AGAR</name>
<proteinExistence type="predicted"/>
<gene>
    <name evidence="2" type="ORF">B0H16DRAFT_1714505</name>
</gene>
<dbReference type="AlphaFoldDB" id="A0AAD7NS24"/>
<comment type="caution">
    <text evidence="2">The sequence shown here is derived from an EMBL/GenBank/DDBJ whole genome shotgun (WGS) entry which is preliminary data.</text>
</comment>
<dbReference type="Proteomes" id="UP001215598">
    <property type="component" value="Unassembled WGS sequence"/>
</dbReference>